<keyword evidence="3" id="KW-1185">Reference proteome</keyword>
<proteinExistence type="predicted"/>
<protein>
    <submittedName>
        <fullName evidence="2">Uncharacterized protein</fullName>
    </submittedName>
</protein>
<reference evidence="2" key="1">
    <citation type="submission" date="2023-10" db="EMBL/GenBank/DDBJ databases">
        <authorList>
            <person name="Domelevo Entfellner J.-B."/>
        </authorList>
    </citation>
    <scope>NUCLEOTIDE SEQUENCE</scope>
</reference>
<keyword evidence="1" id="KW-0472">Membrane</keyword>
<accession>A0AA86VGL6</accession>
<dbReference type="InterPro" id="IPR032675">
    <property type="entry name" value="LRR_dom_sf"/>
</dbReference>
<dbReference type="AlphaFoldDB" id="A0AA86VGL6"/>
<organism evidence="2 3">
    <name type="scientific">Sphenostylis stenocarpa</name>
    <dbReference type="NCBI Taxonomy" id="92480"/>
    <lineage>
        <taxon>Eukaryota</taxon>
        <taxon>Viridiplantae</taxon>
        <taxon>Streptophyta</taxon>
        <taxon>Embryophyta</taxon>
        <taxon>Tracheophyta</taxon>
        <taxon>Spermatophyta</taxon>
        <taxon>Magnoliopsida</taxon>
        <taxon>eudicotyledons</taxon>
        <taxon>Gunneridae</taxon>
        <taxon>Pentapetalae</taxon>
        <taxon>rosids</taxon>
        <taxon>fabids</taxon>
        <taxon>Fabales</taxon>
        <taxon>Fabaceae</taxon>
        <taxon>Papilionoideae</taxon>
        <taxon>50 kb inversion clade</taxon>
        <taxon>NPAAA clade</taxon>
        <taxon>indigoferoid/millettioid clade</taxon>
        <taxon>Phaseoleae</taxon>
        <taxon>Sphenostylis</taxon>
    </lineage>
</organism>
<dbReference type="EMBL" id="OY731400">
    <property type="protein sequence ID" value="CAJ1942237.1"/>
    <property type="molecule type" value="Genomic_DNA"/>
</dbReference>
<feature type="transmembrane region" description="Helical" evidence="1">
    <location>
        <begin position="300"/>
        <end position="318"/>
    </location>
</feature>
<name>A0AA86VGL6_9FABA</name>
<keyword evidence="1" id="KW-1133">Transmembrane helix</keyword>
<dbReference type="Gramene" id="rna-AYBTSS11_LOCUS10734">
    <property type="protein sequence ID" value="CAJ1942237.1"/>
    <property type="gene ID" value="gene-AYBTSS11_LOCUS10734"/>
</dbReference>
<sequence length="328" mass="37285">MRQEMVDSKKMKLDRSNNTMVELPQFSMTTNLKCADLKICDGAQGLVKLCCTDISRSEHVLECESMCDGHAPIFSLQKQVSLLLSGCQELMSSASEIHIKCHYYFLIDGCSGPKEFSITLKETRQLNITRPGMEILDSSIGNLSNLKDSDVDGQQLKDLPNDLLCLRSTYYLKLSKNKGQSTGKTKIHILCDGLRYYQRISFRMLYNSLLFVPSNLSVVPWCRELTMEEWRAMLLLEARPFVPKMALRVLHPKASLMIVNRYEYVVCEIGSYLTIRDGKKVCASRYPRIKFTIGYKTDISNGYLVLTGAGVLTINLFMGRIRVSRYSC</sequence>
<gene>
    <name evidence="2" type="ORF">AYBTSS11_LOCUS10734</name>
</gene>
<evidence type="ECO:0000313" key="3">
    <source>
        <dbReference type="Proteomes" id="UP001189624"/>
    </source>
</evidence>
<evidence type="ECO:0000313" key="2">
    <source>
        <dbReference type="EMBL" id="CAJ1942237.1"/>
    </source>
</evidence>
<keyword evidence="1" id="KW-0812">Transmembrane</keyword>
<dbReference type="Gene3D" id="3.80.10.10">
    <property type="entry name" value="Ribonuclease Inhibitor"/>
    <property type="match status" value="1"/>
</dbReference>
<dbReference type="Proteomes" id="UP001189624">
    <property type="component" value="Chromosome 3"/>
</dbReference>
<evidence type="ECO:0000256" key="1">
    <source>
        <dbReference type="SAM" id="Phobius"/>
    </source>
</evidence>